<evidence type="ECO:0000256" key="1">
    <source>
        <dbReference type="ARBA" id="ARBA00009861"/>
    </source>
</evidence>
<evidence type="ECO:0000313" key="6">
    <source>
        <dbReference type="EMBL" id="GEU63586.1"/>
    </source>
</evidence>
<dbReference type="InterPro" id="IPR002213">
    <property type="entry name" value="UDP_glucos_trans"/>
</dbReference>
<dbReference type="SUPFAM" id="SSF53756">
    <property type="entry name" value="UDP-Glycosyltransferase/glycogen phosphorylase"/>
    <property type="match status" value="1"/>
</dbReference>
<keyword evidence="3 5" id="KW-0808">Transferase</keyword>
<gene>
    <name evidence="6" type="ORF">Tci_035564</name>
</gene>
<dbReference type="InterPro" id="IPR023213">
    <property type="entry name" value="CAT-like_dom_sf"/>
</dbReference>
<evidence type="ECO:0000256" key="3">
    <source>
        <dbReference type="ARBA" id="ARBA00022679"/>
    </source>
</evidence>
<dbReference type="PANTHER" id="PTHR31623:SF118">
    <property type="entry name" value="BAHD ACYLTRANSFERASE"/>
    <property type="match status" value="1"/>
</dbReference>
<comment type="caution">
    <text evidence="6">The sequence shown here is derived from an EMBL/GenBank/DDBJ whole genome shotgun (WGS) entry which is preliminary data.</text>
</comment>
<accession>A0A6L2LP47</accession>
<sequence length="324" mass="36207">MGIDEFHIPSELLDRMKEMGCIIDWAPQEDVLAQRAIGAFFTHSGWNSTMESLVEGVPMICWPHSYDQQVNSRFSGEVWKVGIDIKDTQDRLIVEKVVRDAMSMKRDLYTQSASAWKILAKESISKTGVSSKSFARLVDDIRAFSSSMKHSSIGQSYVDCNNEGAEFVEATVDATLSSFLQDSQYEDLDEFFPCSHLWSKSTLREKSEKVIPLAVQVNHFECGGVAVAASLSHKIADGYNTIDVQEHQRTIDGAYICTSMCRYPVYDIDFEWGKPVRASIAGKVGKNSFLLMDTASGDGIEVLVCLRKEDMAIFQSDPELLAFC</sequence>
<comment type="similarity">
    <text evidence="2 5">Belongs to the UDP-glycosyltransferase family.</text>
</comment>
<dbReference type="CDD" id="cd03784">
    <property type="entry name" value="GT1_Gtf-like"/>
    <property type="match status" value="1"/>
</dbReference>
<dbReference type="Gene3D" id="3.40.50.2000">
    <property type="entry name" value="Glycogen Phosphorylase B"/>
    <property type="match status" value="2"/>
</dbReference>
<evidence type="ECO:0000256" key="5">
    <source>
        <dbReference type="RuleBase" id="RU003718"/>
    </source>
</evidence>
<dbReference type="GO" id="GO:0016746">
    <property type="term" value="F:acyltransferase activity"/>
    <property type="evidence" value="ECO:0007669"/>
    <property type="project" value="UniProtKB-KW"/>
</dbReference>
<protein>
    <submittedName>
        <fullName evidence="6">7-deoxyloganetic acid glucosyltransferase-like</fullName>
    </submittedName>
</protein>
<dbReference type="InterPro" id="IPR035595">
    <property type="entry name" value="UDP_glycos_trans_CS"/>
</dbReference>
<dbReference type="EMBL" id="BKCJ010004872">
    <property type="protein sequence ID" value="GEU63586.1"/>
    <property type="molecule type" value="Genomic_DNA"/>
</dbReference>
<comment type="similarity">
    <text evidence="1">Belongs to the plant acyltransferase family.</text>
</comment>
<keyword evidence="5" id="KW-0328">Glycosyltransferase</keyword>
<dbReference type="GO" id="GO:0008194">
    <property type="term" value="F:UDP-glycosyltransferase activity"/>
    <property type="evidence" value="ECO:0007669"/>
    <property type="project" value="InterPro"/>
</dbReference>
<name>A0A6L2LP47_TANCI</name>
<reference evidence="6" key="1">
    <citation type="journal article" date="2019" name="Sci. Rep.">
        <title>Draft genome of Tanacetum cinerariifolium, the natural source of mosquito coil.</title>
        <authorList>
            <person name="Yamashiro T."/>
            <person name="Shiraishi A."/>
            <person name="Satake H."/>
            <person name="Nakayama K."/>
        </authorList>
    </citation>
    <scope>NUCLEOTIDE SEQUENCE</scope>
</reference>
<keyword evidence="4" id="KW-0012">Acyltransferase</keyword>
<dbReference type="AlphaFoldDB" id="A0A6L2LP47"/>
<dbReference type="PANTHER" id="PTHR31623">
    <property type="entry name" value="F21J9.9"/>
    <property type="match status" value="1"/>
</dbReference>
<dbReference type="Pfam" id="PF00201">
    <property type="entry name" value="UDPGT"/>
    <property type="match status" value="1"/>
</dbReference>
<dbReference type="Pfam" id="PF02458">
    <property type="entry name" value="Transferase"/>
    <property type="match status" value="2"/>
</dbReference>
<proteinExistence type="inferred from homology"/>
<organism evidence="6">
    <name type="scientific">Tanacetum cinerariifolium</name>
    <name type="common">Dalmatian daisy</name>
    <name type="synonym">Chrysanthemum cinerariifolium</name>
    <dbReference type="NCBI Taxonomy" id="118510"/>
    <lineage>
        <taxon>Eukaryota</taxon>
        <taxon>Viridiplantae</taxon>
        <taxon>Streptophyta</taxon>
        <taxon>Embryophyta</taxon>
        <taxon>Tracheophyta</taxon>
        <taxon>Spermatophyta</taxon>
        <taxon>Magnoliopsida</taxon>
        <taxon>eudicotyledons</taxon>
        <taxon>Gunneridae</taxon>
        <taxon>Pentapetalae</taxon>
        <taxon>asterids</taxon>
        <taxon>campanulids</taxon>
        <taxon>Asterales</taxon>
        <taxon>Asteraceae</taxon>
        <taxon>Asteroideae</taxon>
        <taxon>Anthemideae</taxon>
        <taxon>Anthemidinae</taxon>
        <taxon>Tanacetum</taxon>
    </lineage>
</organism>
<dbReference type="Gene3D" id="3.30.559.10">
    <property type="entry name" value="Chloramphenicol acetyltransferase-like domain"/>
    <property type="match status" value="1"/>
</dbReference>
<evidence type="ECO:0000256" key="2">
    <source>
        <dbReference type="ARBA" id="ARBA00009995"/>
    </source>
</evidence>
<evidence type="ECO:0000256" key="4">
    <source>
        <dbReference type="ARBA" id="ARBA00023315"/>
    </source>
</evidence>
<dbReference type="PROSITE" id="PS00375">
    <property type="entry name" value="UDPGT"/>
    <property type="match status" value="1"/>
</dbReference>